<dbReference type="EMBL" id="BAAAKJ010000092">
    <property type="protein sequence ID" value="GAA1389995.1"/>
    <property type="molecule type" value="Genomic_DNA"/>
</dbReference>
<accession>A0ABN1XTQ7</accession>
<reference evidence="1 2" key="1">
    <citation type="journal article" date="2019" name="Int. J. Syst. Evol. Microbiol.">
        <title>The Global Catalogue of Microorganisms (GCM) 10K type strain sequencing project: providing services to taxonomists for standard genome sequencing and annotation.</title>
        <authorList>
            <consortium name="The Broad Institute Genomics Platform"/>
            <consortium name="The Broad Institute Genome Sequencing Center for Infectious Disease"/>
            <person name="Wu L."/>
            <person name="Ma J."/>
        </authorList>
    </citation>
    <scope>NUCLEOTIDE SEQUENCE [LARGE SCALE GENOMIC DNA]</scope>
    <source>
        <strain evidence="1 2">JCM 12393</strain>
    </source>
</reference>
<sequence length="264" mass="28046">MLFAPGSGSSRDHRYVDRWWEDVKRIAVTQPGTAGPAGPGRERLAAEFRVLLERTEPSAARAHRVSEWLWKPTAHWAAMLPHHREELAARWLDLLAGCADREQRDTGPLLVVLAEAGGPAGLALHLALAYGLGARYAEDRAAAVDALLVLAARGDLDGALLGRELGELVTLGTVKPNRLAQSLTAAADTGAHATVWSVLAAALPSLLTGEPPRGTADLLSLATTTARRTTARTPIPEVTALAARPGTSRLLKEARTLRDLLATA</sequence>
<name>A0ABN1XTQ7_9ACTN</name>
<evidence type="ECO:0008006" key="3">
    <source>
        <dbReference type="Google" id="ProtNLM"/>
    </source>
</evidence>
<comment type="caution">
    <text evidence="1">The sequence shown here is derived from an EMBL/GenBank/DDBJ whole genome shotgun (WGS) entry which is preliminary data.</text>
</comment>
<dbReference type="Proteomes" id="UP001499863">
    <property type="component" value="Unassembled WGS sequence"/>
</dbReference>
<evidence type="ECO:0000313" key="2">
    <source>
        <dbReference type="Proteomes" id="UP001499863"/>
    </source>
</evidence>
<organism evidence="1 2">
    <name type="scientific">Kitasatospora putterlickiae</name>
    <dbReference type="NCBI Taxonomy" id="221725"/>
    <lineage>
        <taxon>Bacteria</taxon>
        <taxon>Bacillati</taxon>
        <taxon>Actinomycetota</taxon>
        <taxon>Actinomycetes</taxon>
        <taxon>Kitasatosporales</taxon>
        <taxon>Streptomycetaceae</taxon>
        <taxon>Kitasatospora</taxon>
    </lineage>
</organism>
<evidence type="ECO:0000313" key="1">
    <source>
        <dbReference type="EMBL" id="GAA1389995.1"/>
    </source>
</evidence>
<keyword evidence="2" id="KW-1185">Reference proteome</keyword>
<gene>
    <name evidence="1" type="ORF">GCM10009639_18220</name>
</gene>
<protein>
    <recommendedName>
        <fullName evidence="3">Secreted protein</fullName>
    </recommendedName>
</protein>
<proteinExistence type="predicted"/>